<sequence length="125" mass="14520">MTRSYNELNNTEQKLQKFSIISFGLLYGPLFGYSLNKDAYYLWLILEFIGSISLALKLKMIRPEMRIKIGLYEIILTVVLIVWIFSEAISVPMIIKQFVFFVIIGVAGYKYFKLLYDGKLAIESK</sequence>
<dbReference type="EMBL" id="LQRA01000074">
    <property type="protein sequence ID" value="KZE75041.1"/>
    <property type="molecule type" value="Genomic_DNA"/>
</dbReference>
<comment type="caution">
    <text evidence="2">The sequence shown here is derived from an EMBL/GenBank/DDBJ whole genome shotgun (WGS) entry which is preliminary data.</text>
</comment>
<dbReference type="Proteomes" id="UP000076563">
    <property type="component" value="Unassembled WGS sequence"/>
</dbReference>
<name>A0A163VL45_9BACL</name>
<reference evidence="3" key="1">
    <citation type="submission" date="2016-01" db="EMBL/GenBank/DDBJ databases">
        <title>Draft genome of Chromobacterium sp. F49.</title>
        <authorList>
            <person name="Hong K.W."/>
        </authorList>
    </citation>
    <scope>NUCLEOTIDE SEQUENCE [LARGE SCALE GENOMIC DNA]</scope>
    <source>
        <strain evidence="3">M63</strain>
    </source>
</reference>
<keyword evidence="3" id="KW-1185">Reference proteome</keyword>
<protein>
    <submittedName>
        <fullName evidence="2">Uncharacterized protein</fullName>
    </submittedName>
</protein>
<keyword evidence="1" id="KW-0812">Transmembrane</keyword>
<feature type="transmembrane region" description="Helical" evidence="1">
    <location>
        <begin position="70"/>
        <end position="88"/>
    </location>
</feature>
<dbReference type="AlphaFoldDB" id="A0A163VL45"/>
<feature type="transmembrane region" description="Helical" evidence="1">
    <location>
        <begin position="41"/>
        <end position="58"/>
    </location>
</feature>
<proteinExistence type="predicted"/>
<keyword evidence="1" id="KW-1133">Transmembrane helix</keyword>
<evidence type="ECO:0000313" key="3">
    <source>
        <dbReference type="Proteomes" id="UP000076563"/>
    </source>
</evidence>
<keyword evidence="1" id="KW-0472">Membrane</keyword>
<organism evidence="2 3">
    <name type="scientific">Paenibacillus elgii</name>
    <dbReference type="NCBI Taxonomy" id="189691"/>
    <lineage>
        <taxon>Bacteria</taxon>
        <taxon>Bacillati</taxon>
        <taxon>Bacillota</taxon>
        <taxon>Bacilli</taxon>
        <taxon>Bacillales</taxon>
        <taxon>Paenibacillaceae</taxon>
        <taxon>Paenibacillus</taxon>
    </lineage>
</organism>
<evidence type="ECO:0000256" key="1">
    <source>
        <dbReference type="SAM" id="Phobius"/>
    </source>
</evidence>
<evidence type="ECO:0000313" key="2">
    <source>
        <dbReference type="EMBL" id="KZE75041.1"/>
    </source>
</evidence>
<accession>A0A163VL45</accession>
<feature type="transmembrane region" description="Helical" evidence="1">
    <location>
        <begin position="94"/>
        <end position="112"/>
    </location>
</feature>
<gene>
    <name evidence="2" type="ORF">AV654_27190</name>
</gene>